<dbReference type="EMBL" id="PIQJ01000002">
    <property type="protein sequence ID" value="RZQ55668.1"/>
    <property type="molecule type" value="Genomic_DNA"/>
</dbReference>
<comment type="caution">
    <text evidence="1">The sequence shown here is derived from an EMBL/GenBank/DDBJ whole genome shotgun (WGS) entry which is preliminary data.</text>
</comment>
<reference evidence="1" key="1">
    <citation type="submission" date="2017-11" db="EMBL/GenBank/DDBJ databases">
        <title>Comparative genomic and phylogenomic analyses of the family Idiomarinaceae.</title>
        <authorList>
            <person name="Liu Y."/>
            <person name="Shao Z."/>
        </authorList>
    </citation>
    <scope>NUCLEOTIDE SEQUENCE</scope>
    <source>
        <strain evidence="1">PIN1</strain>
    </source>
</reference>
<evidence type="ECO:0000313" key="1">
    <source>
        <dbReference type="EMBL" id="RZQ55668.1"/>
    </source>
</evidence>
<accession>A0ACD2HGI8</accession>
<organism evidence="1 2">
    <name type="scientific">Pseudidiomarina tainanensis</name>
    <dbReference type="NCBI Taxonomy" id="502365"/>
    <lineage>
        <taxon>Bacteria</taxon>
        <taxon>Pseudomonadati</taxon>
        <taxon>Pseudomonadota</taxon>
        <taxon>Gammaproteobacteria</taxon>
        <taxon>Alteromonadales</taxon>
        <taxon>Idiomarinaceae</taxon>
        <taxon>Pseudidiomarina</taxon>
    </lineage>
</organism>
<sequence>MLQKLSLIVLAPLLIWQGRQVRKNTLRLPEAAGEREGARKSSICGKSNHIRLLILGDSAAAGVGCDTQDEAVCGQLVARAAQTYSVDWQLWAQSSLTCAGILQLAQQQPETEPFDLVLISAGVNDVTRRTSLTNWRHDLQALTQYLTEQRGAKRIIFTGLPPMHKFPALPQPLRWFVGQQARRLDDALRVHCQQSACEYLELDLPFAPEYMAKDGFHPSAKAAKLWADAIQEI</sequence>
<dbReference type="Proteomes" id="UP000293092">
    <property type="component" value="Unassembled WGS sequence"/>
</dbReference>
<proteinExistence type="predicted"/>
<protein>
    <submittedName>
        <fullName evidence="1">Uncharacterized protein</fullName>
    </submittedName>
</protein>
<evidence type="ECO:0000313" key="2">
    <source>
        <dbReference type="Proteomes" id="UP000293092"/>
    </source>
</evidence>
<gene>
    <name evidence="1" type="ORF">CWI82_09845</name>
</gene>
<keyword evidence="2" id="KW-1185">Reference proteome</keyword>
<name>A0ACD2HGI8_9GAMM</name>